<dbReference type="GO" id="GO:0016255">
    <property type="term" value="P:attachment of GPI anchor to protein"/>
    <property type="evidence" value="ECO:0007669"/>
    <property type="project" value="InterPro"/>
</dbReference>
<evidence type="ECO:0000256" key="3">
    <source>
        <dbReference type="ARBA" id="ARBA00005316"/>
    </source>
</evidence>
<gene>
    <name evidence="11" type="ORF">AMS68_002754</name>
</gene>
<dbReference type="PANTHER" id="PTHR21072">
    <property type="entry name" value="GPI TRANSAMIDASE COMPONENT PIG-S"/>
    <property type="match status" value="1"/>
</dbReference>
<evidence type="ECO:0000256" key="4">
    <source>
        <dbReference type="ARBA" id="ARBA00022502"/>
    </source>
</evidence>
<comment type="pathway">
    <text evidence="2">Glycolipid biosynthesis; glycosylphosphatidylinositol-anchor biosynthesis.</text>
</comment>
<keyword evidence="8 10" id="KW-0472">Membrane</keyword>
<evidence type="ECO:0000313" key="12">
    <source>
        <dbReference type="Proteomes" id="UP000503462"/>
    </source>
</evidence>
<evidence type="ECO:0000256" key="9">
    <source>
        <dbReference type="ARBA" id="ARBA00023180"/>
    </source>
</evidence>
<keyword evidence="7 10" id="KW-1133">Transmembrane helix</keyword>
<dbReference type="GO" id="GO:0042765">
    <property type="term" value="C:GPI-anchor transamidase complex"/>
    <property type="evidence" value="ECO:0007669"/>
    <property type="project" value="InterPro"/>
</dbReference>
<accession>A0A6H0XR52</accession>
<keyword evidence="4" id="KW-0337">GPI-anchor biosynthesis</keyword>
<dbReference type="AlphaFoldDB" id="A0A6H0XR52"/>
<protein>
    <recommendedName>
        <fullName evidence="13">GPI transamidase component PIG-S</fullName>
    </recommendedName>
</protein>
<dbReference type="OrthoDB" id="28748at2759"/>
<proteinExistence type="inferred from homology"/>
<comment type="subcellular location">
    <subcellularLocation>
        <location evidence="1">Endoplasmic reticulum membrane</location>
        <topology evidence="1">Multi-pass membrane protein</topology>
    </subcellularLocation>
</comment>
<dbReference type="EMBL" id="CP051140">
    <property type="protein sequence ID" value="QIW97236.1"/>
    <property type="molecule type" value="Genomic_DNA"/>
</dbReference>
<keyword evidence="9" id="KW-0325">Glycoprotein</keyword>
<dbReference type="UniPathway" id="UPA00196"/>
<keyword evidence="12" id="KW-1185">Reference proteome</keyword>
<evidence type="ECO:0000313" key="11">
    <source>
        <dbReference type="EMBL" id="QIW97236.1"/>
    </source>
</evidence>
<evidence type="ECO:0000256" key="2">
    <source>
        <dbReference type="ARBA" id="ARBA00004687"/>
    </source>
</evidence>
<reference evidence="11 12" key="1">
    <citation type="journal article" date="2016" name="Sci. Rep.">
        <title>Peltaster fructicola genome reveals evolution from an invasive phytopathogen to an ectophytic parasite.</title>
        <authorList>
            <person name="Xu C."/>
            <person name="Chen H."/>
            <person name="Gleason M.L."/>
            <person name="Xu J.R."/>
            <person name="Liu H."/>
            <person name="Zhang R."/>
            <person name="Sun G."/>
        </authorList>
    </citation>
    <scope>NUCLEOTIDE SEQUENCE [LARGE SCALE GENOMIC DNA]</scope>
    <source>
        <strain evidence="11 12">LNHT1506</strain>
    </source>
</reference>
<evidence type="ECO:0008006" key="13">
    <source>
        <dbReference type="Google" id="ProtNLM"/>
    </source>
</evidence>
<organism evidence="11 12">
    <name type="scientific">Peltaster fructicola</name>
    <dbReference type="NCBI Taxonomy" id="286661"/>
    <lineage>
        <taxon>Eukaryota</taxon>
        <taxon>Fungi</taxon>
        <taxon>Dikarya</taxon>
        <taxon>Ascomycota</taxon>
        <taxon>Pezizomycotina</taxon>
        <taxon>Dothideomycetes</taxon>
        <taxon>Dothideomycetes incertae sedis</taxon>
        <taxon>Peltaster</taxon>
    </lineage>
</organism>
<evidence type="ECO:0000256" key="10">
    <source>
        <dbReference type="SAM" id="Phobius"/>
    </source>
</evidence>
<evidence type="ECO:0000256" key="8">
    <source>
        <dbReference type="ARBA" id="ARBA00023136"/>
    </source>
</evidence>
<dbReference type="GO" id="GO:0006506">
    <property type="term" value="P:GPI anchor biosynthetic process"/>
    <property type="evidence" value="ECO:0007669"/>
    <property type="project" value="UniProtKB-UniPathway"/>
</dbReference>
<dbReference type="Pfam" id="PF10510">
    <property type="entry name" value="PIG-S"/>
    <property type="match status" value="1"/>
</dbReference>
<evidence type="ECO:0000256" key="1">
    <source>
        <dbReference type="ARBA" id="ARBA00004477"/>
    </source>
</evidence>
<keyword evidence="5 10" id="KW-0812">Transmembrane</keyword>
<dbReference type="InterPro" id="IPR019540">
    <property type="entry name" value="PtdIno-glycan_biosynth_class_S"/>
</dbReference>
<feature type="transmembrane region" description="Helical" evidence="10">
    <location>
        <begin position="39"/>
        <end position="58"/>
    </location>
</feature>
<sequence length="531" mass="58198">MSASTAATGGVESSVVRTNSARKAIAPPDTANEVWIRRLILAAFWVIVVAFGLPHWIWTTSVYRAELDVGAASRWIEGKACSFQYPIYISVEDERPSDSIERIEFSNALLETLNSQNTGLYRWQAHESESTQPPAFTIKLQASSHTSATASLDDWGSNVVVHCPRPMTENAITNCAAVAVDSVLAATSNERAAIAHVLRNSAYSELVSHDAEDVAELEKRSTRAFKYASSYHITFSLFSASSAPSAWDIEHALQQYLNPLLDSLSSISNFTVDTQVQLLSSFSPSMEGPHYNEDMQAWTLSRTDLSGFINAAEWPLSPSIDSGPTINLVLYVPAADKMPLLVEDSTTNSWVIPQWGGVQILNRAETSELTAAELEPIMYAFADQLTALVGLPRQPASLRLRINALTRERIAALIVSASDTLGALVRLTQKLEQIAIPQSVAQAVSSSVSDLEMACHNLEAGRYEDALTHARLADEAVEKAFFEPSMVGQVYFPDEHKVAVYVPLLGPMAVPLLMATIKEIRDFRQRKVKVN</sequence>
<dbReference type="Proteomes" id="UP000503462">
    <property type="component" value="Chromosome 2"/>
</dbReference>
<keyword evidence="6" id="KW-0256">Endoplasmic reticulum</keyword>
<comment type="similarity">
    <text evidence="3">Belongs to the PIGS family.</text>
</comment>
<evidence type="ECO:0000256" key="5">
    <source>
        <dbReference type="ARBA" id="ARBA00022692"/>
    </source>
</evidence>
<evidence type="ECO:0000256" key="7">
    <source>
        <dbReference type="ARBA" id="ARBA00022989"/>
    </source>
</evidence>
<evidence type="ECO:0000256" key="6">
    <source>
        <dbReference type="ARBA" id="ARBA00022824"/>
    </source>
</evidence>
<name>A0A6H0XR52_9PEZI</name>
<dbReference type="PANTHER" id="PTHR21072:SF13">
    <property type="entry name" value="GPI TRANSAMIDASE COMPONENT PIG-S"/>
    <property type="match status" value="1"/>
</dbReference>